<evidence type="ECO:0000313" key="10">
    <source>
        <dbReference type="Proteomes" id="UP000294547"/>
    </source>
</evidence>
<dbReference type="EMBL" id="SNXY01000006">
    <property type="protein sequence ID" value="TDP87413.1"/>
    <property type="molecule type" value="Genomic_DNA"/>
</dbReference>
<dbReference type="AlphaFoldDB" id="A0A4R6RL99"/>
<evidence type="ECO:0000256" key="7">
    <source>
        <dbReference type="SAM" id="SignalP"/>
    </source>
</evidence>
<evidence type="ECO:0000256" key="1">
    <source>
        <dbReference type="ARBA" id="ARBA00011073"/>
    </source>
</evidence>
<dbReference type="InterPro" id="IPR023827">
    <property type="entry name" value="Peptidase_S8_Asp-AS"/>
</dbReference>
<evidence type="ECO:0000256" key="3">
    <source>
        <dbReference type="ARBA" id="ARBA00022801"/>
    </source>
</evidence>
<dbReference type="RefSeq" id="WP_126535462.1">
    <property type="nucleotide sequence ID" value="NZ_BSPM01000008.1"/>
</dbReference>
<organism evidence="9 10">
    <name type="scientific">Oharaeibacter diazotrophicus</name>
    <dbReference type="NCBI Taxonomy" id="1920512"/>
    <lineage>
        <taxon>Bacteria</taxon>
        <taxon>Pseudomonadati</taxon>
        <taxon>Pseudomonadota</taxon>
        <taxon>Alphaproteobacteria</taxon>
        <taxon>Hyphomicrobiales</taxon>
        <taxon>Pleomorphomonadaceae</taxon>
        <taxon>Oharaeibacter</taxon>
    </lineage>
</organism>
<dbReference type="PROSITE" id="PS00138">
    <property type="entry name" value="SUBTILASE_SER"/>
    <property type="match status" value="1"/>
</dbReference>
<dbReference type="Proteomes" id="UP000294547">
    <property type="component" value="Unassembled WGS sequence"/>
</dbReference>
<feature type="chain" id="PRO_5020538778" evidence="7">
    <location>
        <begin position="23"/>
        <end position="576"/>
    </location>
</feature>
<dbReference type="PANTHER" id="PTHR43806:SF11">
    <property type="entry name" value="CEREVISIN-RELATED"/>
    <property type="match status" value="1"/>
</dbReference>
<keyword evidence="2 5" id="KW-0645">Protease</keyword>
<evidence type="ECO:0000313" key="9">
    <source>
        <dbReference type="EMBL" id="TDP87413.1"/>
    </source>
</evidence>
<keyword evidence="4 5" id="KW-0720">Serine protease</keyword>
<gene>
    <name evidence="9" type="ORF">EDD54_1308</name>
</gene>
<dbReference type="Gene3D" id="3.40.50.200">
    <property type="entry name" value="Peptidase S8/S53 domain"/>
    <property type="match status" value="1"/>
</dbReference>
<name>A0A4R6RL99_9HYPH</name>
<dbReference type="PROSITE" id="PS00136">
    <property type="entry name" value="SUBTILASE_ASP"/>
    <property type="match status" value="1"/>
</dbReference>
<feature type="domain" description="Peptidase S8/S53" evidence="8">
    <location>
        <begin position="157"/>
        <end position="440"/>
    </location>
</feature>
<dbReference type="InterPro" id="IPR050131">
    <property type="entry name" value="Peptidase_S8_subtilisin-like"/>
</dbReference>
<protein>
    <submittedName>
        <fullName evidence="9">Subtilisin family serine protease</fullName>
    </submittedName>
</protein>
<dbReference type="InterPro" id="IPR015500">
    <property type="entry name" value="Peptidase_S8_subtilisin-rel"/>
</dbReference>
<feature type="active site" description="Charge relay system" evidence="5">
    <location>
        <position position="166"/>
    </location>
</feature>
<dbReference type="SUPFAM" id="SSF52743">
    <property type="entry name" value="Subtilisin-like"/>
    <property type="match status" value="1"/>
</dbReference>
<feature type="active site" description="Charge relay system" evidence="5">
    <location>
        <position position="224"/>
    </location>
</feature>
<feature type="active site" description="Charge relay system" evidence="5">
    <location>
        <position position="407"/>
    </location>
</feature>
<reference evidence="9 10" key="1">
    <citation type="submission" date="2019-03" db="EMBL/GenBank/DDBJ databases">
        <title>Genomic Encyclopedia of Type Strains, Phase IV (KMG-IV): sequencing the most valuable type-strain genomes for metagenomic binning, comparative biology and taxonomic classification.</title>
        <authorList>
            <person name="Goeker M."/>
        </authorList>
    </citation>
    <scope>NUCLEOTIDE SEQUENCE [LARGE SCALE GENOMIC DNA]</scope>
    <source>
        <strain evidence="9 10">DSM 102969</strain>
    </source>
</reference>
<accession>A0A4R6RL99</accession>
<dbReference type="InterPro" id="IPR023828">
    <property type="entry name" value="Peptidase_S8_Ser-AS"/>
</dbReference>
<dbReference type="PRINTS" id="PR00723">
    <property type="entry name" value="SUBTILISIN"/>
</dbReference>
<dbReference type="PROSITE" id="PS51892">
    <property type="entry name" value="SUBTILASE"/>
    <property type="match status" value="1"/>
</dbReference>
<comment type="caution">
    <text evidence="9">The sequence shown here is derived from an EMBL/GenBank/DDBJ whole genome shotgun (WGS) entry which is preliminary data.</text>
</comment>
<dbReference type="InterPro" id="IPR022398">
    <property type="entry name" value="Peptidase_S8_His-AS"/>
</dbReference>
<evidence type="ECO:0000256" key="2">
    <source>
        <dbReference type="ARBA" id="ARBA00022670"/>
    </source>
</evidence>
<dbReference type="InterPro" id="IPR000209">
    <property type="entry name" value="Peptidase_S8/S53_dom"/>
</dbReference>
<dbReference type="InterPro" id="IPR036852">
    <property type="entry name" value="Peptidase_S8/S53_dom_sf"/>
</dbReference>
<feature type="signal peptide" evidence="7">
    <location>
        <begin position="1"/>
        <end position="22"/>
    </location>
</feature>
<evidence type="ECO:0000259" key="8">
    <source>
        <dbReference type="Pfam" id="PF00082"/>
    </source>
</evidence>
<keyword evidence="10" id="KW-1185">Reference proteome</keyword>
<dbReference type="PANTHER" id="PTHR43806">
    <property type="entry name" value="PEPTIDASE S8"/>
    <property type="match status" value="1"/>
</dbReference>
<keyword evidence="3 5" id="KW-0378">Hydrolase</keyword>
<dbReference type="OrthoDB" id="9816306at2"/>
<evidence type="ECO:0000256" key="5">
    <source>
        <dbReference type="PROSITE-ProRule" id="PRU01240"/>
    </source>
</evidence>
<evidence type="ECO:0000256" key="4">
    <source>
        <dbReference type="ARBA" id="ARBA00022825"/>
    </source>
</evidence>
<dbReference type="PROSITE" id="PS00137">
    <property type="entry name" value="SUBTILASE_HIS"/>
    <property type="match status" value="1"/>
</dbReference>
<dbReference type="Pfam" id="PF00082">
    <property type="entry name" value="Peptidase_S8"/>
    <property type="match status" value="1"/>
</dbReference>
<evidence type="ECO:0000256" key="6">
    <source>
        <dbReference type="RuleBase" id="RU003355"/>
    </source>
</evidence>
<dbReference type="GO" id="GO:0004252">
    <property type="term" value="F:serine-type endopeptidase activity"/>
    <property type="evidence" value="ECO:0007669"/>
    <property type="project" value="UniProtKB-UniRule"/>
</dbReference>
<proteinExistence type="inferred from homology"/>
<keyword evidence="7" id="KW-0732">Signal</keyword>
<comment type="similarity">
    <text evidence="1 5 6">Belongs to the peptidase S8 family.</text>
</comment>
<sequence length="576" mass="58659">MTTPRTFLAACLLAASTLSAGAAAVVQDGAAIDARLKAEGSVRVTVRYATAWNGKDLPHWAGVPDGYLAALPGEQTTRIRSALGTAALAGTTAKRMAIKRSRYAPGFSVTVTAAELAELAADPAVTAIQLEQVFSPTLDASLPRIGAPAAIAAGADGRNTAVAVIDTGVDLDHPFLRGKVTLKQACFSSNIPFVMSSLCPSGGDTEIATGAGDDCGPLVSGCFHGTHVAGIVAGVNRTATGPRRGVAPGAKILPIMAGSMVVDCGNERAPCVRFNGLDLLDALGFVIERVNRADLPGTPIAAVNMSLGGGRNTGDCDLVNGLMKAQIDALRSRGVATVIASGNDGFTDAVGSPACISSAVTVGSTDTATDRVSVFSNMNRMVDLLAPGSVIQSSVPGGGFAGLQGTSMATPHVAAAFAAIKSVEPTATVARIEAALKATGRPIRDTRPGGTLIRSRIELDDAAAKVRAENPDLSAAPTARQILTKSSLTSFSPAGRSFTIRATGSRLGFEVRDVPVFLETSVGSGSIAAGSSTRITVRPSAAAFFLPAGTYDGNIKVVNRDAIGDVATLRVRLVVR</sequence>
<dbReference type="GO" id="GO:0006508">
    <property type="term" value="P:proteolysis"/>
    <property type="evidence" value="ECO:0007669"/>
    <property type="project" value="UniProtKB-KW"/>
</dbReference>